<feature type="binding site" evidence="9">
    <location>
        <position position="754"/>
    </location>
    <ligand>
        <name>ATP</name>
        <dbReference type="ChEBI" id="CHEBI:30616"/>
        <label>2</label>
    </ligand>
</feature>
<feature type="domain" description="ATP-grasp" evidence="10">
    <location>
        <begin position="133"/>
        <end position="328"/>
    </location>
</feature>
<dbReference type="SMART" id="SM00851">
    <property type="entry name" value="MGS"/>
    <property type="match status" value="1"/>
</dbReference>
<feature type="binding site" evidence="9">
    <location>
        <position position="175"/>
    </location>
    <ligand>
        <name>ATP</name>
        <dbReference type="ChEBI" id="CHEBI:30616"/>
        <label>1</label>
    </ligand>
</feature>
<dbReference type="Pfam" id="PF02787">
    <property type="entry name" value="CPSase_L_D3"/>
    <property type="match status" value="1"/>
</dbReference>
<dbReference type="Pfam" id="PF02142">
    <property type="entry name" value="MGS"/>
    <property type="match status" value="1"/>
</dbReference>
<dbReference type="InterPro" id="IPR005480">
    <property type="entry name" value="CPSase_lsu_oligo"/>
</dbReference>
<feature type="binding site" evidence="9">
    <location>
        <position position="841"/>
    </location>
    <ligand>
        <name>ATP</name>
        <dbReference type="ChEBI" id="CHEBI:30616"/>
        <label>2</label>
    </ligand>
</feature>
<feature type="binding site" evidence="9">
    <location>
        <position position="786"/>
    </location>
    <ligand>
        <name>ATP</name>
        <dbReference type="ChEBI" id="CHEBI:30616"/>
        <label>2</label>
    </ligand>
</feature>
<dbReference type="PROSITE" id="PS50975">
    <property type="entry name" value="ATP_GRASP"/>
    <property type="match status" value="2"/>
</dbReference>
<feature type="binding site" evidence="9">
    <location>
        <position position="761"/>
    </location>
    <ligand>
        <name>ATP</name>
        <dbReference type="ChEBI" id="CHEBI:30616"/>
        <label>2</label>
    </ligand>
</feature>
<feature type="binding site" evidence="9">
    <location>
        <position position="301"/>
    </location>
    <ligand>
        <name>Mg(2+)</name>
        <dbReference type="ChEBI" id="CHEBI:18420"/>
        <label>2</label>
    </ligand>
</feature>
<dbReference type="NCBIfam" id="TIGR01369">
    <property type="entry name" value="CPSaseII_lrg"/>
    <property type="match status" value="1"/>
</dbReference>
<comment type="caution">
    <text evidence="12">The sequence shown here is derived from an EMBL/GenBank/DDBJ whole genome shotgun (WGS) entry which is preliminary data.</text>
</comment>
<feature type="region of interest" description="Carboxyphosphate synthetic domain" evidence="9">
    <location>
        <begin position="1"/>
        <end position="402"/>
    </location>
</feature>
<feature type="binding site" evidence="9">
    <location>
        <position position="712"/>
    </location>
    <ligand>
        <name>ATP</name>
        <dbReference type="ChEBI" id="CHEBI:30616"/>
        <label>2</label>
    </ligand>
</feature>
<evidence type="ECO:0000256" key="4">
    <source>
        <dbReference type="ARBA" id="ARBA00022737"/>
    </source>
</evidence>
<feature type="binding site" evidence="9">
    <location>
        <position position="843"/>
    </location>
    <ligand>
        <name>Mg(2+)</name>
        <dbReference type="ChEBI" id="CHEBI:18420"/>
        <label>4</label>
    </ligand>
</feature>
<feature type="binding site" evidence="9">
    <location>
        <position position="841"/>
    </location>
    <ligand>
        <name>Mn(2+)</name>
        <dbReference type="ChEBI" id="CHEBI:29035"/>
        <label>4</label>
    </ligand>
</feature>
<dbReference type="SUPFAM" id="SSF52440">
    <property type="entry name" value="PreATP-grasp domain"/>
    <property type="match status" value="2"/>
</dbReference>
<dbReference type="Gene3D" id="3.40.50.20">
    <property type="match status" value="2"/>
</dbReference>
<dbReference type="SUPFAM" id="SSF52335">
    <property type="entry name" value="Methylglyoxal synthase-like"/>
    <property type="match status" value="1"/>
</dbReference>
<evidence type="ECO:0000256" key="8">
    <source>
        <dbReference type="ARBA" id="ARBA00047359"/>
    </source>
</evidence>
<evidence type="ECO:0000256" key="3">
    <source>
        <dbReference type="ARBA" id="ARBA00022598"/>
    </source>
</evidence>
<feature type="binding site" evidence="9">
    <location>
        <position position="129"/>
    </location>
    <ligand>
        <name>ATP</name>
        <dbReference type="ChEBI" id="CHEBI:30616"/>
        <label>1</label>
    </ligand>
</feature>
<feature type="binding site" evidence="9">
    <location>
        <position position="241"/>
    </location>
    <ligand>
        <name>ATP</name>
        <dbReference type="ChEBI" id="CHEBI:30616"/>
        <label>1</label>
    </ligand>
</feature>
<feature type="binding site" evidence="9">
    <location>
        <position position="789"/>
    </location>
    <ligand>
        <name>ATP</name>
        <dbReference type="ChEBI" id="CHEBI:30616"/>
        <label>2</label>
    </ligand>
</feature>
<feature type="binding site" evidence="9">
    <location>
        <position position="299"/>
    </location>
    <ligand>
        <name>Mg(2+)</name>
        <dbReference type="ChEBI" id="CHEBI:18420"/>
        <label>1</label>
    </ligand>
</feature>
<dbReference type="InterPro" id="IPR036897">
    <property type="entry name" value="CarbamoylP_synth_lsu_oligo_sf"/>
</dbReference>
<feature type="binding site" evidence="9">
    <location>
        <position position="756"/>
    </location>
    <ligand>
        <name>ATP</name>
        <dbReference type="ChEBI" id="CHEBI:30616"/>
        <label>2</label>
    </ligand>
</feature>
<feature type="binding site" evidence="9">
    <location>
        <position position="299"/>
    </location>
    <ligand>
        <name>Mn(2+)</name>
        <dbReference type="ChEBI" id="CHEBI:29035"/>
        <label>2</label>
    </ligand>
</feature>
<evidence type="ECO:0000259" key="10">
    <source>
        <dbReference type="PROSITE" id="PS50975"/>
    </source>
</evidence>
<organism evidence="12 13">
    <name type="scientific">Agrococcus versicolor</name>
    <dbReference type="NCBI Taxonomy" id="501482"/>
    <lineage>
        <taxon>Bacteria</taxon>
        <taxon>Bacillati</taxon>
        <taxon>Actinomycetota</taxon>
        <taxon>Actinomycetes</taxon>
        <taxon>Micrococcales</taxon>
        <taxon>Microbacteriaceae</taxon>
        <taxon>Agrococcus</taxon>
    </lineage>
</organism>
<proteinExistence type="inferred from homology"/>
<comment type="pathway">
    <text evidence="9">Amino-acid biosynthesis; L-arginine biosynthesis; carbamoyl phosphate from bicarbonate: step 1/1.</text>
</comment>
<dbReference type="PROSITE" id="PS51855">
    <property type="entry name" value="MGS"/>
    <property type="match status" value="1"/>
</dbReference>
<keyword evidence="9" id="KW-0028">Amino-acid biosynthesis</keyword>
<feature type="domain" description="MGS-like" evidence="11">
    <location>
        <begin position="951"/>
        <end position="1091"/>
    </location>
</feature>
<evidence type="ECO:0000313" key="12">
    <source>
        <dbReference type="EMBL" id="GAA2173378.1"/>
    </source>
</evidence>
<dbReference type="NCBIfam" id="NF009455">
    <property type="entry name" value="PRK12815.1"/>
    <property type="match status" value="1"/>
</dbReference>
<dbReference type="SUPFAM" id="SSF48108">
    <property type="entry name" value="Carbamoyl phosphate synthetase, large subunit connection domain"/>
    <property type="match status" value="1"/>
</dbReference>
<feature type="binding site" evidence="9">
    <location>
        <position position="243"/>
    </location>
    <ligand>
        <name>ATP</name>
        <dbReference type="ChEBI" id="CHEBI:30616"/>
        <label>1</label>
    </ligand>
</feature>
<dbReference type="Proteomes" id="UP001501599">
    <property type="component" value="Unassembled WGS sequence"/>
</dbReference>
<gene>
    <name evidence="9 12" type="primary">carB</name>
    <name evidence="12" type="ORF">GCM10009846_15160</name>
</gene>
<dbReference type="PROSITE" id="PS00867">
    <property type="entry name" value="CPSASE_2"/>
    <property type="match status" value="2"/>
</dbReference>
<feature type="binding site" evidence="9">
    <location>
        <position position="176"/>
    </location>
    <ligand>
        <name>ATP</name>
        <dbReference type="ChEBI" id="CHEBI:30616"/>
        <label>1</label>
    </ligand>
</feature>
<comment type="subunit">
    <text evidence="9">Composed of two chains; the small (or glutamine) chain promotes the hydrolysis of glutamine to ammonia, which is used by the large (or ammonia) chain to synthesize carbamoyl phosphate. Tetramer of heterodimers (alpha,beta)4.</text>
</comment>
<dbReference type="PROSITE" id="PS00866">
    <property type="entry name" value="CPSASE_1"/>
    <property type="match status" value="2"/>
</dbReference>
<dbReference type="HAMAP" id="MF_01210_B">
    <property type="entry name" value="CPSase_L_chain_B"/>
    <property type="match status" value="1"/>
</dbReference>
<name>A0ABN3AQ94_9MICO</name>
<feature type="binding site" evidence="9">
    <location>
        <position position="788"/>
    </location>
    <ligand>
        <name>ATP</name>
        <dbReference type="ChEBI" id="CHEBI:30616"/>
        <label>2</label>
    </ligand>
</feature>
<dbReference type="Gene3D" id="1.10.1030.10">
    <property type="entry name" value="Carbamoyl-phosphate synthetase, large subunit oligomerisation domain"/>
    <property type="match status" value="1"/>
</dbReference>
<keyword evidence="2 9" id="KW-0055">Arginine biosynthesis</keyword>
<feature type="binding site" evidence="9">
    <location>
        <position position="829"/>
    </location>
    <ligand>
        <name>Mn(2+)</name>
        <dbReference type="ChEBI" id="CHEBI:29035"/>
        <label>3</label>
    </ligand>
</feature>
<feature type="binding site" evidence="9">
    <location>
        <position position="301"/>
    </location>
    <ligand>
        <name>Mn(2+)</name>
        <dbReference type="ChEBI" id="CHEBI:29035"/>
        <label>2</label>
    </ligand>
</feature>
<dbReference type="NCBIfam" id="NF003671">
    <property type="entry name" value="PRK05294.1"/>
    <property type="match status" value="1"/>
</dbReference>
<dbReference type="EC" id="6.3.5.5" evidence="9"/>
<dbReference type="PRINTS" id="PR00098">
    <property type="entry name" value="CPSASE"/>
</dbReference>
<comment type="cofactor">
    <cofactor evidence="9">
        <name>Mg(2+)</name>
        <dbReference type="ChEBI" id="CHEBI:18420"/>
    </cofactor>
    <cofactor evidence="9">
        <name>Mn(2+)</name>
        <dbReference type="ChEBI" id="CHEBI:29035"/>
    </cofactor>
    <text evidence="9">Binds 4 Mg(2+) or Mn(2+) ions per subunit.</text>
</comment>
<feature type="binding site" evidence="9">
    <location>
        <position position="841"/>
    </location>
    <ligand>
        <name>Mn(2+)</name>
        <dbReference type="ChEBI" id="CHEBI:29035"/>
        <label>3</label>
    </ligand>
</feature>
<comment type="caution">
    <text evidence="9">Lacks conserved residue(s) required for the propagation of feature annotation.</text>
</comment>
<feature type="binding site" evidence="9">
    <location>
        <position position="299"/>
    </location>
    <ligand>
        <name>ATP</name>
        <dbReference type="ChEBI" id="CHEBI:30616"/>
        <label>1</label>
    </ligand>
</feature>
<keyword evidence="4 9" id="KW-0677">Repeat</keyword>
<dbReference type="PANTHER" id="PTHR11405">
    <property type="entry name" value="CARBAMOYLTRANSFERASE FAMILY MEMBER"/>
    <property type="match status" value="1"/>
</dbReference>
<dbReference type="PANTHER" id="PTHR11405:SF53">
    <property type="entry name" value="CARBAMOYL-PHOSPHATE SYNTHASE [AMMONIA], MITOCHONDRIAL"/>
    <property type="match status" value="1"/>
</dbReference>
<feature type="binding site" evidence="9">
    <location>
        <position position="841"/>
    </location>
    <ligand>
        <name>Mg(2+)</name>
        <dbReference type="ChEBI" id="CHEBI:18420"/>
        <label>3</label>
    </ligand>
</feature>
<evidence type="ECO:0000256" key="9">
    <source>
        <dbReference type="HAMAP-Rule" id="MF_01210"/>
    </source>
</evidence>
<dbReference type="Gene3D" id="3.30.470.20">
    <property type="entry name" value="ATP-grasp fold, B domain"/>
    <property type="match status" value="2"/>
</dbReference>
<dbReference type="Pfam" id="PF02786">
    <property type="entry name" value="CPSase_L_D2"/>
    <property type="match status" value="2"/>
</dbReference>
<evidence type="ECO:0000256" key="5">
    <source>
        <dbReference type="ARBA" id="ARBA00022741"/>
    </source>
</evidence>
<evidence type="ECO:0000313" key="13">
    <source>
        <dbReference type="Proteomes" id="UP001501599"/>
    </source>
</evidence>
<dbReference type="Gene3D" id="3.40.50.1380">
    <property type="entry name" value="Methylglyoxal synthase-like domain"/>
    <property type="match status" value="1"/>
</dbReference>
<dbReference type="InterPro" id="IPR013815">
    <property type="entry name" value="ATP_grasp_subdomain_1"/>
</dbReference>
<dbReference type="InterPro" id="IPR005479">
    <property type="entry name" value="CPAse_ATP-bd"/>
</dbReference>
<dbReference type="SUPFAM" id="SSF56059">
    <property type="entry name" value="Glutathione synthetase ATP-binding domain-like"/>
    <property type="match status" value="2"/>
</dbReference>
<keyword evidence="5 9" id="KW-0547">Nucleotide-binding</keyword>
<dbReference type="InterPro" id="IPR016185">
    <property type="entry name" value="PreATP-grasp_dom_sf"/>
</dbReference>
<comment type="similarity">
    <text evidence="1 9">Belongs to the CarB family.</text>
</comment>
<feature type="region of interest" description="Allosteric domain" evidence="9">
    <location>
        <begin position="951"/>
        <end position="1091"/>
    </location>
</feature>
<comment type="catalytic activity">
    <reaction evidence="9">
        <text>hydrogencarbonate + L-glutamine + 2 ATP + H2O = carbamoyl phosphate + L-glutamate + 2 ADP + phosphate + 2 H(+)</text>
        <dbReference type="Rhea" id="RHEA:18633"/>
        <dbReference type="ChEBI" id="CHEBI:15377"/>
        <dbReference type="ChEBI" id="CHEBI:15378"/>
        <dbReference type="ChEBI" id="CHEBI:17544"/>
        <dbReference type="ChEBI" id="CHEBI:29985"/>
        <dbReference type="ChEBI" id="CHEBI:30616"/>
        <dbReference type="ChEBI" id="CHEBI:43474"/>
        <dbReference type="ChEBI" id="CHEBI:58228"/>
        <dbReference type="ChEBI" id="CHEBI:58359"/>
        <dbReference type="ChEBI" id="CHEBI:456216"/>
        <dbReference type="EC" id="6.3.5.5"/>
    </reaction>
</comment>
<evidence type="ECO:0000256" key="2">
    <source>
        <dbReference type="ARBA" id="ARBA00022571"/>
    </source>
</evidence>
<dbReference type="InterPro" id="IPR005483">
    <property type="entry name" value="CPSase_dom"/>
</dbReference>
<feature type="binding site" evidence="9">
    <location>
        <position position="210"/>
    </location>
    <ligand>
        <name>ATP</name>
        <dbReference type="ChEBI" id="CHEBI:30616"/>
        <label>1</label>
    </ligand>
</feature>
<feature type="binding site" evidence="9">
    <location>
        <position position="242"/>
    </location>
    <ligand>
        <name>ATP</name>
        <dbReference type="ChEBI" id="CHEBI:30616"/>
        <label>1</label>
    </ligand>
</feature>
<feature type="binding site" evidence="9">
    <location>
        <position position="169"/>
    </location>
    <ligand>
        <name>ATP</name>
        <dbReference type="ChEBI" id="CHEBI:30616"/>
        <label>1</label>
    </ligand>
</feature>
<feature type="binding site" evidence="9">
    <location>
        <position position="829"/>
    </location>
    <ligand>
        <name>Mg(2+)</name>
        <dbReference type="ChEBI" id="CHEBI:18420"/>
        <label>3</label>
    </ligand>
</feature>
<reference evidence="12 13" key="1">
    <citation type="journal article" date="2019" name="Int. J. Syst. Evol. Microbiol.">
        <title>The Global Catalogue of Microorganisms (GCM) 10K type strain sequencing project: providing services to taxonomists for standard genome sequencing and annotation.</title>
        <authorList>
            <consortium name="The Broad Institute Genomics Platform"/>
            <consortium name="The Broad Institute Genome Sequencing Center for Infectious Disease"/>
            <person name="Wu L."/>
            <person name="Ma J."/>
        </authorList>
    </citation>
    <scope>NUCLEOTIDE SEQUENCE [LARGE SCALE GENOMIC DNA]</scope>
    <source>
        <strain evidence="12 13">JCM 16026</strain>
    </source>
</reference>
<sequence length="1091" mass="118146">MPKRDDIHSVLVIGSGPIVIGQAAEFDYSGTQACRVLREEGIRVILLNSNPATIMTDPDFADATYIEPITPEILETIIAKERPDAILPTLGGQTALNAAIALHEQGILERHGVELIGAKVDAIHRAEDRQLFKQLVLDAGADVASSVIAKTVDEALAFAEEYGYPVVVRPSFTMGGLGSGFAHDEPELRRFVADGIHSSTIGEVLLEESILGWKEYELELMRDTADNTVVICSIENVDPVGVHTGDSITVAPALTLTDREYQELRDIGIRIIRDVGVDTGGCNVQFAVDPATGRIIVIEMNPRVSRSSALASKATGFPIAKIAAKLAIGYRLDEIPNDITGVTPASFEPSLDYVVVKVPRFTFEKFPAADPTLTTTMKSVGEAMAMGRTYTQALQKALRSMERRGSSFHWSGEVGDKDELLERSRTPTDGRIVTLQQAIRAGATVEEAFEATSIDPWFIDQIVLLEEVAQEIRDAEWLDEEILRHAKEHGFSDVQIAELRGVPEDEVRATRWELGLRPVFKTVDTCAGEFPALTPYHYSSYDQETEVVPSDRRKVVILGSGPNRIGQGIEFDYSCVHASFALRDAGYETIMINCNPETVSTDYDTSDRLYFEPLTLEDVLEVIHAESASGELVGVIVQLGGQTPLGLARGLEAAGIPILGTQPDAIDRAEERGQFQDILDAAGLVAPRNGTATTEEAALEVAERIGYPVLVRPSYVLGGRGMEIVYDRETLHGYFERMADTAIIGPGKPLLVDHFLDDAIEIDVDAIYDGTDLYVGGILEHIEEAGIHSGDSSCTLPPIGLGRSQIDEVRDATLAIARGLDVRGPLNVQFAISAGRLHVIEANPRASRTVPFVAKALGSPIARANALVMAGRTIRELLDEGFLPERDGSTLPLDAPVAVKEAVLPFRRFRTREGALVDSLLGPEMRSTGEVMGIDRDFPRAFAKSQIAAYGGLPTSGTVFVSVSDRDKRQVVLPIHRLRQLGFRVLATEGTAEILVRNGIEVETIAKHNEVGVEASIVGAIHRGEVDIVINTPTGPAARLDGYEIRAATVGADKALFTTVSQLGAAVAAIEAARSPFEVTSLQEYHARRTA</sequence>
<dbReference type="EMBL" id="BAAAQT010000005">
    <property type="protein sequence ID" value="GAA2173378.1"/>
    <property type="molecule type" value="Genomic_DNA"/>
</dbReference>
<comment type="domain">
    <text evidence="9">The large subunit is composed of 2 ATP-grasp domains that are involved in binding the 2 ATP molecules needed for carbamoyl phosphate synthesis. The N-terminal ATP-grasp domain (referred to as the carboxyphosphate synthetic component) catalyzes the ATP-dependent phosphorylation of hydrogencarbonate to carboxyphosphate and the subsequent nucleophilic attack by ammonia to form a carbamate intermediate. The C-terminal ATP-grasp domain (referred to as the carbamoyl phosphate synthetic component) then catalyzes the phosphorylation of carbamate with the second ATP to form the end product carbamoyl phosphate. The reactive and unstable enzyme intermediates are sequentially channeled from one active site to the next through the interior of the protein over a distance of at least 96 A.</text>
</comment>
<dbReference type="InterPro" id="IPR058047">
    <property type="entry name" value="CPSase_preATP-grasp"/>
</dbReference>
<protein>
    <recommendedName>
        <fullName evidence="9">Carbamoyl phosphate synthase large chain</fullName>
        <ecNumber evidence="9">6.3.4.16</ecNumber>
        <ecNumber evidence="9">6.3.5.5</ecNumber>
    </recommendedName>
    <alternativeName>
        <fullName evidence="9">Carbamoyl phosphate synthetase ammonia chain</fullName>
    </alternativeName>
</protein>
<keyword evidence="13" id="KW-1185">Reference proteome</keyword>
<dbReference type="InterPro" id="IPR006275">
    <property type="entry name" value="CPSase_lsu"/>
</dbReference>
<accession>A0ABN3AQ94</accession>
<evidence type="ECO:0000256" key="6">
    <source>
        <dbReference type="ARBA" id="ARBA00022840"/>
    </source>
</evidence>
<evidence type="ECO:0000256" key="1">
    <source>
        <dbReference type="ARBA" id="ARBA00009799"/>
    </source>
</evidence>
<evidence type="ECO:0000256" key="7">
    <source>
        <dbReference type="ARBA" id="ARBA00022975"/>
    </source>
</evidence>
<dbReference type="RefSeq" id="WP_344342316.1">
    <property type="nucleotide sequence ID" value="NZ_BAAAQT010000005.1"/>
</dbReference>
<dbReference type="InterPro" id="IPR036914">
    <property type="entry name" value="MGS-like_dom_sf"/>
</dbReference>
<feature type="binding site" evidence="9">
    <location>
        <position position="841"/>
    </location>
    <ligand>
        <name>Mg(2+)</name>
        <dbReference type="ChEBI" id="CHEBI:18420"/>
        <label>4</label>
    </ligand>
</feature>
<dbReference type="InterPro" id="IPR011761">
    <property type="entry name" value="ATP-grasp"/>
</dbReference>
<evidence type="ECO:0000259" key="11">
    <source>
        <dbReference type="PROSITE" id="PS51855"/>
    </source>
</evidence>
<feature type="binding site" evidence="9">
    <location>
        <position position="285"/>
    </location>
    <ligand>
        <name>ATP</name>
        <dbReference type="ChEBI" id="CHEBI:30616"/>
        <label>1</label>
    </ligand>
</feature>
<comment type="pathway">
    <text evidence="9">Pyrimidine metabolism; UMP biosynthesis via de novo pathway; (S)-dihydroorotate from bicarbonate: step 1/3.</text>
</comment>
<comment type="function">
    <text evidence="9">Large subunit of the glutamine-dependent carbamoyl phosphate synthetase (CPSase). CPSase catalyzes the formation of carbamoyl phosphate from the ammonia moiety of glutamine, carbonate, and phosphate donated by ATP, constituting the first step of 2 biosynthetic pathways, one leading to arginine and/or urea and the other to pyrimidine nucleotides. The large subunit (synthetase) binds the substrates ammonia (free or transferred from glutamine from the small subunit), hydrogencarbonate and ATP and carries out an ATP-coupled ligase reaction, activating hydrogencarbonate by forming carboxy phosphate which reacts with ammonia to form carbamoyl phosphate.</text>
</comment>
<keyword evidence="3 9" id="KW-0436">Ligase</keyword>
<feature type="domain" description="ATP-grasp" evidence="10">
    <location>
        <begin position="676"/>
        <end position="870"/>
    </location>
</feature>
<dbReference type="EC" id="6.3.4.16" evidence="9"/>
<feature type="binding site" evidence="9">
    <location>
        <position position="215"/>
    </location>
    <ligand>
        <name>ATP</name>
        <dbReference type="ChEBI" id="CHEBI:30616"/>
        <label>1</label>
    </ligand>
</feature>
<feature type="binding site" evidence="9">
    <location>
        <position position="208"/>
    </location>
    <ligand>
        <name>ATP</name>
        <dbReference type="ChEBI" id="CHEBI:30616"/>
        <label>1</label>
    </ligand>
</feature>
<feature type="binding site" evidence="9">
    <location>
        <position position="787"/>
    </location>
    <ligand>
        <name>ATP</name>
        <dbReference type="ChEBI" id="CHEBI:30616"/>
        <label>2</label>
    </ligand>
</feature>
<dbReference type="Gene3D" id="3.30.1490.20">
    <property type="entry name" value="ATP-grasp fold, A domain"/>
    <property type="match status" value="1"/>
</dbReference>
<comment type="catalytic activity">
    <reaction evidence="8 9">
        <text>hydrogencarbonate + NH4(+) + 2 ATP = carbamoyl phosphate + 2 ADP + phosphate + 2 H(+)</text>
        <dbReference type="Rhea" id="RHEA:18029"/>
        <dbReference type="ChEBI" id="CHEBI:15378"/>
        <dbReference type="ChEBI" id="CHEBI:17544"/>
        <dbReference type="ChEBI" id="CHEBI:28938"/>
        <dbReference type="ChEBI" id="CHEBI:30616"/>
        <dbReference type="ChEBI" id="CHEBI:43474"/>
        <dbReference type="ChEBI" id="CHEBI:58228"/>
        <dbReference type="ChEBI" id="CHEBI:456216"/>
        <dbReference type="EC" id="6.3.4.16"/>
    </reaction>
</comment>
<feature type="binding site" evidence="9">
    <location>
        <position position="843"/>
    </location>
    <ligand>
        <name>Mn(2+)</name>
        <dbReference type="ChEBI" id="CHEBI:29035"/>
        <label>4</label>
    </ligand>
</feature>
<feature type="binding site" evidence="9">
    <location>
        <position position="299"/>
    </location>
    <ligand>
        <name>Mg(2+)</name>
        <dbReference type="ChEBI" id="CHEBI:18420"/>
        <label>2</label>
    </ligand>
</feature>
<keyword evidence="7 9" id="KW-0665">Pyrimidine biosynthesis</keyword>
<keyword evidence="6 9" id="KW-0067">ATP-binding</keyword>
<dbReference type="InterPro" id="IPR011607">
    <property type="entry name" value="MGS-like_dom"/>
</dbReference>
<feature type="binding site" evidence="9">
    <location>
        <position position="285"/>
    </location>
    <ligand>
        <name>Mg(2+)</name>
        <dbReference type="ChEBI" id="CHEBI:18420"/>
        <label>1</label>
    </ligand>
</feature>
<feature type="binding site" evidence="9">
    <location>
        <position position="285"/>
    </location>
    <ligand>
        <name>Mn(2+)</name>
        <dbReference type="ChEBI" id="CHEBI:29035"/>
        <label>1</label>
    </ligand>
</feature>
<feature type="binding site" evidence="9">
    <location>
        <position position="299"/>
    </location>
    <ligand>
        <name>Mn(2+)</name>
        <dbReference type="ChEBI" id="CHEBI:29035"/>
        <label>1</label>
    </ligand>
</feature>
<feature type="binding site" evidence="9">
    <location>
        <position position="829"/>
    </location>
    <ligand>
        <name>ATP</name>
        <dbReference type="ChEBI" id="CHEBI:30616"/>
        <label>2</label>
    </ligand>
</feature>
<dbReference type="SMART" id="SM01096">
    <property type="entry name" value="CPSase_L_D3"/>
    <property type="match status" value="1"/>
</dbReference>
<dbReference type="Pfam" id="PF25596">
    <property type="entry name" value="CPSase_L_D1"/>
    <property type="match status" value="2"/>
</dbReference>